<evidence type="ECO:0000313" key="2">
    <source>
        <dbReference type="Proteomes" id="UP000295518"/>
    </source>
</evidence>
<evidence type="ECO:0000313" key="1">
    <source>
        <dbReference type="EMBL" id="TDO19801.1"/>
    </source>
</evidence>
<dbReference type="Pfam" id="PF05636">
    <property type="entry name" value="HIGH_NTase1"/>
    <property type="match status" value="1"/>
</dbReference>
<gene>
    <name evidence="1" type="ORF">EI74_0605</name>
</gene>
<organism evidence="1 2">
    <name type="scientific">Mycoplasma testudineum</name>
    <dbReference type="NCBI Taxonomy" id="244584"/>
    <lineage>
        <taxon>Bacteria</taxon>
        <taxon>Bacillati</taxon>
        <taxon>Mycoplasmatota</taxon>
        <taxon>Mollicutes</taxon>
        <taxon>Mycoplasmataceae</taxon>
        <taxon>Mycoplasma</taxon>
    </lineage>
</organism>
<dbReference type="SUPFAM" id="SSF52374">
    <property type="entry name" value="Nucleotidylyl transferase"/>
    <property type="match status" value="1"/>
</dbReference>
<dbReference type="InterPro" id="IPR014729">
    <property type="entry name" value="Rossmann-like_a/b/a_fold"/>
</dbReference>
<dbReference type="OrthoDB" id="9769796at2"/>
<keyword evidence="1" id="KW-0808">Transferase</keyword>
<accession>A0A4R6IDS3</accession>
<dbReference type="GO" id="GO:0016740">
    <property type="term" value="F:transferase activity"/>
    <property type="evidence" value="ECO:0007669"/>
    <property type="project" value="UniProtKB-KW"/>
</dbReference>
<protein>
    <submittedName>
        <fullName evidence="1">Putative nucleotidyltransferase</fullName>
    </submittedName>
</protein>
<dbReference type="Proteomes" id="UP000295518">
    <property type="component" value="Unassembled WGS sequence"/>
</dbReference>
<dbReference type="AlphaFoldDB" id="A0A4R6IDS3"/>
<proteinExistence type="predicted"/>
<sequence>MNIAIIAEYNPFHNGHKFQLDYLKINYPNARIVIFLSASYTQRGSSSVIPFEEKRRLALKYGAHEIVKLKTSYTIQAAPYFAKYIISEFKKHNISHICFGSELGDIKKLNMYAAQLAKLEVKNNFTKSYARIVNELLGLNLGSNDILAIEYLKEIFNQKLNVHPIVIKRKIEYNSLSANENIASATYIRFLMKSNQNYLDYVPEKFLKTNNVLQNDFNNFLLLQSKIINDNENNFTSNLHYSREICNLFKKYCLEPDYETFLNKCSSKNRSKSNIRRAVVAFVKNIKGDICEHRK</sequence>
<keyword evidence="2" id="KW-1185">Reference proteome</keyword>
<dbReference type="Gene3D" id="3.40.50.620">
    <property type="entry name" value="HUPs"/>
    <property type="match status" value="1"/>
</dbReference>
<dbReference type="RefSeq" id="WP_094254763.1">
    <property type="nucleotide sequence ID" value="NZ_NNCE01000005.1"/>
</dbReference>
<dbReference type="PANTHER" id="PTHR37825:SF1">
    <property type="entry name" value="TRNA(MET) CYTIDINE ACETATE LIGASE"/>
    <property type="match status" value="1"/>
</dbReference>
<dbReference type="PANTHER" id="PTHR37825">
    <property type="entry name" value="TRNA(MET) CYTIDINE ACETATE LIGASE"/>
    <property type="match status" value="1"/>
</dbReference>
<reference evidence="1 2" key="1">
    <citation type="submission" date="2019-03" db="EMBL/GenBank/DDBJ databases">
        <title>Genomic Encyclopedia of Archaeal and Bacterial Type Strains, Phase II (KMG-II): from individual species to whole genera.</title>
        <authorList>
            <person name="Goeker M."/>
        </authorList>
    </citation>
    <scope>NUCLEOTIDE SEQUENCE [LARGE SCALE GENOMIC DNA]</scope>
    <source>
        <strain evidence="1 2">ATCC 700618</strain>
    </source>
</reference>
<dbReference type="EMBL" id="SNWN01000013">
    <property type="protein sequence ID" value="TDO19801.1"/>
    <property type="molecule type" value="Genomic_DNA"/>
</dbReference>
<name>A0A4R6IDS3_9MOLU</name>
<comment type="caution">
    <text evidence="1">The sequence shown here is derived from an EMBL/GenBank/DDBJ whole genome shotgun (WGS) entry which is preliminary data.</text>
</comment>
<dbReference type="InterPro" id="IPR008513">
    <property type="entry name" value="tRNA(Met)_cyd_acetate_ligase"/>
</dbReference>